<evidence type="ECO:0000256" key="3">
    <source>
        <dbReference type="ARBA" id="ARBA00022840"/>
    </source>
</evidence>
<keyword evidence="6" id="KW-1185">Reference proteome</keyword>
<dbReference type="SMART" id="SM00382">
    <property type="entry name" value="AAA"/>
    <property type="match status" value="1"/>
</dbReference>
<organism evidence="5 6">
    <name type="scientific">Metabacillus mangrovi</name>
    <dbReference type="NCBI Taxonomy" id="1491830"/>
    <lineage>
        <taxon>Bacteria</taxon>
        <taxon>Bacillati</taxon>
        <taxon>Bacillota</taxon>
        <taxon>Bacilli</taxon>
        <taxon>Bacillales</taxon>
        <taxon>Bacillaceae</taxon>
        <taxon>Metabacillus</taxon>
    </lineage>
</organism>
<dbReference type="SUPFAM" id="SSF52540">
    <property type="entry name" value="P-loop containing nucleoside triphosphate hydrolases"/>
    <property type="match status" value="1"/>
</dbReference>
<dbReference type="PROSITE" id="PS50893">
    <property type="entry name" value="ABC_TRANSPORTER_2"/>
    <property type="match status" value="1"/>
</dbReference>
<dbReference type="CDD" id="cd03228">
    <property type="entry name" value="ABCC_MRP_Like"/>
    <property type="match status" value="1"/>
</dbReference>
<dbReference type="PROSITE" id="PS00211">
    <property type="entry name" value="ABC_TRANSPORTER_1"/>
    <property type="match status" value="1"/>
</dbReference>
<dbReference type="GO" id="GO:0005524">
    <property type="term" value="F:ATP binding"/>
    <property type="evidence" value="ECO:0007669"/>
    <property type="project" value="UniProtKB-KW"/>
</dbReference>
<evidence type="ECO:0000259" key="4">
    <source>
        <dbReference type="PROSITE" id="PS50893"/>
    </source>
</evidence>
<dbReference type="InterPro" id="IPR017871">
    <property type="entry name" value="ABC_transporter-like_CS"/>
</dbReference>
<dbReference type="GO" id="GO:0016887">
    <property type="term" value="F:ATP hydrolysis activity"/>
    <property type="evidence" value="ECO:0007669"/>
    <property type="project" value="InterPro"/>
</dbReference>
<dbReference type="InterPro" id="IPR003439">
    <property type="entry name" value="ABC_transporter-like_ATP-bd"/>
</dbReference>
<evidence type="ECO:0000313" key="6">
    <source>
        <dbReference type="Proteomes" id="UP000434639"/>
    </source>
</evidence>
<evidence type="ECO:0000256" key="1">
    <source>
        <dbReference type="ARBA" id="ARBA00022448"/>
    </source>
</evidence>
<accession>A0A7X2S215</accession>
<dbReference type="PANTHER" id="PTHR43423:SF1">
    <property type="entry name" value="ABC TRANSPORTER I FAMILY MEMBER 17"/>
    <property type="match status" value="1"/>
</dbReference>
<dbReference type="PANTHER" id="PTHR43423">
    <property type="entry name" value="ABC TRANSPORTER I FAMILY MEMBER 17"/>
    <property type="match status" value="1"/>
</dbReference>
<evidence type="ECO:0000313" key="5">
    <source>
        <dbReference type="EMBL" id="MTH51865.1"/>
    </source>
</evidence>
<keyword evidence="1" id="KW-0813">Transport</keyword>
<dbReference type="Proteomes" id="UP000434639">
    <property type="component" value="Unassembled WGS sequence"/>
</dbReference>
<dbReference type="RefSeq" id="WP_155110428.1">
    <property type="nucleotide sequence ID" value="NZ_WMIB01000001.1"/>
</dbReference>
<dbReference type="OrthoDB" id="9785080at2"/>
<gene>
    <name evidence="5" type="ORF">GKZ89_00490</name>
</gene>
<dbReference type="InterPro" id="IPR003593">
    <property type="entry name" value="AAA+_ATPase"/>
</dbReference>
<feature type="domain" description="ABC transporter" evidence="4">
    <location>
        <begin position="2"/>
        <end position="207"/>
    </location>
</feature>
<name>A0A7X2S215_9BACI</name>
<protein>
    <submittedName>
        <fullName evidence="5">ATP-binding cassette domain-containing protein</fullName>
    </submittedName>
</protein>
<dbReference type="InterPro" id="IPR027417">
    <property type="entry name" value="P-loop_NTPase"/>
</dbReference>
<dbReference type="Gene3D" id="3.40.50.300">
    <property type="entry name" value="P-loop containing nucleotide triphosphate hydrolases"/>
    <property type="match status" value="1"/>
</dbReference>
<reference evidence="5 6" key="1">
    <citation type="journal article" date="2017" name="Int. J. Syst. Evol. Microbiol.">
        <title>Bacillus mangrovi sp. nov., isolated from a sediment sample from a mangrove forest.</title>
        <authorList>
            <person name="Gupta V."/>
            <person name="Singh P.K."/>
            <person name="Korpole S."/>
            <person name="Tanuku N.R.S."/>
            <person name="Pinnaka A.K."/>
        </authorList>
    </citation>
    <scope>NUCLEOTIDE SEQUENCE [LARGE SCALE GENOMIC DNA]</scope>
    <source>
        <strain evidence="5 6">KCTC 33872</strain>
    </source>
</reference>
<sequence length="209" mass="23636">MFVIKTLSYKEILYIKEMEFEEGKVTSLIGESGAGKSTLLKMLNGLLSPDKGSITYKGKELSELNFIQHRREAVMLAQQPVIFEGSVRDNLLIGRKFSEKPPVDDQMLTEALSFIKLDKDLDDDAEDLSGGEKQRLALARVYIMDPDCYLLDEPTSALDEGTEEEIVRRFLEKVKGKTVIMVTHSNEIAEKYSDQVITLHKLAKDHAHE</sequence>
<proteinExistence type="predicted"/>
<dbReference type="EMBL" id="WMIB01000001">
    <property type="protein sequence ID" value="MTH51865.1"/>
    <property type="molecule type" value="Genomic_DNA"/>
</dbReference>
<keyword evidence="3 5" id="KW-0067">ATP-binding</keyword>
<dbReference type="Pfam" id="PF00005">
    <property type="entry name" value="ABC_tran"/>
    <property type="match status" value="1"/>
</dbReference>
<keyword evidence="2" id="KW-0547">Nucleotide-binding</keyword>
<comment type="caution">
    <text evidence="5">The sequence shown here is derived from an EMBL/GenBank/DDBJ whole genome shotgun (WGS) entry which is preliminary data.</text>
</comment>
<evidence type="ECO:0000256" key="2">
    <source>
        <dbReference type="ARBA" id="ARBA00022741"/>
    </source>
</evidence>
<dbReference type="AlphaFoldDB" id="A0A7X2S215"/>